<dbReference type="eggNOG" id="ENOG5031843">
    <property type="taxonomic scope" value="Bacteria"/>
</dbReference>
<dbReference type="RefSeq" id="WP_042485561.1">
    <property type="nucleotide sequence ID" value="NZ_BBPI01000034.1"/>
</dbReference>
<organism evidence="1 2">
    <name type="scientific">Sphingomonas parapaucimobilis NBRC 15100</name>
    <dbReference type="NCBI Taxonomy" id="1219049"/>
    <lineage>
        <taxon>Bacteria</taxon>
        <taxon>Pseudomonadati</taxon>
        <taxon>Pseudomonadota</taxon>
        <taxon>Alphaproteobacteria</taxon>
        <taxon>Sphingomonadales</taxon>
        <taxon>Sphingomonadaceae</taxon>
        <taxon>Sphingomonas</taxon>
    </lineage>
</organism>
<keyword evidence="2" id="KW-1185">Reference proteome</keyword>
<dbReference type="AlphaFoldDB" id="A0A0A1W5A2"/>
<dbReference type="OrthoDB" id="7563194at2"/>
<dbReference type="EMBL" id="BBPI01000034">
    <property type="protein sequence ID" value="GAM00533.1"/>
    <property type="molecule type" value="Genomic_DNA"/>
</dbReference>
<gene>
    <name evidence="1" type="ORF">SP5_034_01070</name>
</gene>
<sequence>MITPGAYLKALRRGRRMSLNDMAAAIDTVPHLTDFERAEWLQRIEADIVPMDLSTLAVLSRVYPFDIALIYELERHRCGIEAATTPICLLCGKTDRAECAALGVLAPCIWTAPPMCAGAAA</sequence>
<dbReference type="Proteomes" id="UP000032305">
    <property type="component" value="Unassembled WGS sequence"/>
</dbReference>
<comment type="caution">
    <text evidence="1">The sequence shown here is derived from an EMBL/GenBank/DDBJ whole genome shotgun (WGS) entry which is preliminary data.</text>
</comment>
<evidence type="ECO:0000313" key="1">
    <source>
        <dbReference type="EMBL" id="GAM00533.1"/>
    </source>
</evidence>
<evidence type="ECO:0008006" key="3">
    <source>
        <dbReference type="Google" id="ProtNLM"/>
    </source>
</evidence>
<accession>A0A0A1W5A2</accession>
<reference evidence="1 2" key="1">
    <citation type="submission" date="2014-11" db="EMBL/GenBank/DDBJ databases">
        <title>Whole genome shotgun sequence of Sphingomonas parapaucimobilis NBRC 15100.</title>
        <authorList>
            <person name="Katano-Makiyama Y."/>
            <person name="Hosoyama A."/>
            <person name="Hashimoto M."/>
            <person name="Hosoyama Y."/>
            <person name="Noguchi M."/>
            <person name="Numata M."/>
            <person name="Tsuchikane K."/>
            <person name="Hirakata S."/>
            <person name="Uohara A."/>
            <person name="Shimodaira J."/>
            <person name="Ohji S."/>
            <person name="Ichikawa N."/>
            <person name="Kimura A."/>
            <person name="Yamazoe A."/>
            <person name="Fujita N."/>
        </authorList>
    </citation>
    <scope>NUCLEOTIDE SEQUENCE [LARGE SCALE GENOMIC DNA]</scope>
    <source>
        <strain evidence="1 2">NBRC 15100</strain>
    </source>
</reference>
<evidence type="ECO:0000313" key="2">
    <source>
        <dbReference type="Proteomes" id="UP000032305"/>
    </source>
</evidence>
<name>A0A0A1W5A2_9SPHN</name>
<protein>
    <recommendedName>
        <fullName evidence="3">HTH cro/C1-type domain-containing protein</fullName>
    </recommendedName>
</protein>
<proteinExistence type="predicted"/>